<dbReference type="EMBL" id="JACHGW010000002">
    <property type="protein sequence ID" value="MBB6050251.1"/>
    <property type="molecule type" value="Genomic_DNA"/>
</dbReference>
<protein>
    <submittedName>
        <fullName evidence="5">Acetyl esterase/lipase</fullName>
    </submittedName>
</protein>
<dbReference type="InterPro" id="IPR002168">
    <property type="entry name" value="Lipase_GDXG_HIS_AS"/>
</dbReference>
<proteinExistence type="inferred from homology"/>
<comment type="similarity">
    <text evidence="1">Belongs to the 'GDXG' lipolytic enzyme family.</text>
</comment>
<evidence type="ECO:0000256" key="1">
    <source>
        <dbReference type="ARBA" id="ARBA00010515"/>
    </source>
</evidence>
<evidence type="ECO:0000259" key="4">
    <source>
        <dbReference type="Pfam" id="PF20434"/>
    </source>
</evidence>
<dbReference type="GO" id="GO:0016787">
    <property type="term" value="F:hydrolase activity"/>
    <property type="evidence" value="ECO:0007669"/>
    <property type="project" value="UniProtKB-KW"/>
</dbReference>
<dbReference type="AlphaFoldDB" id="A0A7W9W6J7"/>
<evidence type="ECO:0000256" key="2">
    <source>
        <dbReference type="ARBA" id="ARBA00022801"/>
    </source>
</evidence>
<dbReference type="InterPro" id="IPR050300">
    <property type="entry name" value="GDXG_lipolytic_enzyme"/>
</dbReference>
<accession>A0A7W9W6J7</accession>
<feature type="region of interest" description="Disordered" evidence="3">
    <location>
        <begin position="167"/>
        <end position="186"/>
    </location>
</feature>
<dbReference type="Pfam" id="PF20434">
    <property type="entry name" value="BD-FAE"/>
    <property type="match status" value="1"/>
</dbReference>
<evidence type="ECO:0000313" key="6">
    <source>
        <dbReference type="Proteomes" id="UP000520814"/>
    </source>
</evidence>
<sequence length="283" mass="30816">MIFQDVVIQREVAFLTPDRKEKLDLYLPPGRTPGTRSPGIVIIHGGGWTGGSKSAGRELNIGTTLAKAGYVCVSIDYRLDANGRWPTNVWDCKNAVRYLRVNAEKLGIDAAHIGVIGGSAGGHLALMLGVTDGVKELEPPTPYPGVSSRVQAVVDLYGVSDIRSRKQISPDGTPLEKRVPSDAVFGDKPTLSEADRALASPITHLKKGIPPILILHGDRDTTVDIDQSRDLDKRLTELKLEHQLIVVPGAGHTFDLQTWNKKPLAMDLRPIVTGFFDKHLKTK</sequence>
<gene>
    <name evidence="5" type="ORF">HNQ39_002042</name>
</gene>
<dbReference type="InterPro" id="IPR029058">
    <property type="entry name" value="AB_hydrolase_fold"/>
</dbReference>
<keyword evidence="6" id="KW-1185">Reference proteome</keyword>
<name>A0A7W9W6J7_ARMRO</name>
<reference evidence="5 6" key="1">
    <citation type="submission" date="2020-08" db="EMBL/GenBank/DDBJ databases">
        <title>Genomic Encyclopedia of Type Strains, Phase IV (KMG-IV): sequencing the most valuable type-strain genomes for metagenomic binning, comparative biology and taxonomic classification.</title>
        <authorList>
            <person name="Goeker M."/>
        </authorList>
    </citation>
    <scope>NUCLEOTIDE SEQUENCE [LARGE SCALE GENOMIC DNA]</scope>
    <source>
        <strain evidence="5 6">DSM 23562</strain>
    </source>
</reference>
<dbReference type="Proteomes" id="UP000520814">
    <property type="component" value="Unassembled WGS sequence"/>
</dbReference>
<evidence type="ECO:0000256" key="3">
    <source>
        <dbReference type="SAM" id="MobiDB-lite"/>
    </source>
</evidence>
<keyword evidence="2" id="KW-0378">Hydrolase</keyword>
<organism evidence="5 6">
    <name type="scientific">Armatimonas rosea</name>
    <dbReference type="NCBI Taxonomy" id="685828"/>
    <lineage>
        <taxon>Bacteria</taxon>
        <taxon>Bacillati</taxon>
        <taxon>Armatimonadota</taxon>
        <taxon>Armatimonadia</taxon>
        <taxon>Armatimonadales</taxon>
        <taxon>Armatimonadaceae</taxon>
        <taxon>Armatimonas</taxon>
    </lineage>
</organism>
<evidence type="ECO:0000313" key="5">
    <source>
        <dbReference type="EMBL" id="MBB6050251.1"/>
    </source>
</evidence>
<dbReference type="Gene3D" id="3.40.50.1820">
    <property type="entry name" value="alpha/beta hydrolase"/>
    <property type="match status" value="1"/>
</dbReference>
<dbReference type="PROSITE" id="PS01173">
    <property type="entry name" value="LIPASE_GDXG_HIS"/>
    <property type="match status" value="1"/>
</dbReference>
<feature type="domain" description="BD-FAE-like" evidence="4">
    <location>
        <begin position="23"/>
        <end position="235"/>
    </location>
</feature>
<comment type="caution">
    <text evidence="5">The sequence shown here is derived from an EMBL/GenBank/DDBJ whole genome shotgun (WGS) entry which is preliminary data.</text>
</comment>
<dbReference type="SUPFAM" id="SSF53474">
    <property type="entry name" value="alpha/beta-Hydrolases"/>
    <property type="match status" value="1"/>
</dbReference>
<dbReference type="InterPro" id="IPR049492">
    <property type="entry name" value="BD-FAE-like_dom"/>
</dbReference>
<dbReference type="PANTHER" id="PTHR48081:SF13">
    <property type="entry name" value="ALPHA_BETA HYDROLASE"/>
    <property type="match status" value="1"/>
</dbReference>
<dbReference type="PANTHER" id="PTHR48081">
    <property type="entry name" value="AB HYDROLASE SUPERFAMILY PROTEIN C4A8.06C"/>
    <property type="match status" value="1"/>
</dbReference>
<dbReference type="RefSeq" id="WP_184194852.1">
    <property type="nucleotide sequence ID" value="NZ_JACHGW010000002.1"/>
</dbReference>